<keyword evidence="1" id="KW-0808">Transferase</keyword>
<evidence type="ECO:0000256" key="1">
    <source>
        <dbReference type="ARBA" id="ARBA00022527"/>
    </source>
</evidence>
<dbReference type="Gene3D" id="3.30.565.10">
    <property type="entry name" value="Histidine kinase-like ATPase, C-terminal domain"/>
    <property type="match status" value="1"/>
</dbReference>
<dbReference type="InterPro" id="IPR003594">
    <property type="entry name" value="HATPase_dom"/>
</dbReference>
<protein>
    <recommendedName>
        <fullName evidence="2">Histidine kinase/HSP90-like ATPase domain-containing protein</fullName>
    </recommendedName>
</protein>
<comment type="caution">
    <text evidence="3">The sequence shown here is derived from an EMBL/GenBank/DDBJ whole genome shotgun (WGS) entry which is preliminary data.</text>
</comment>
<dbReference type="PANTHER" id="PTHR35526:SF3">
    <property type="entry name" value="ANTI-SIGMA-F FACTOR RSBW"/>
    <property type="match status" value="1"/>
</dbReference>
<organism evidence="3 4">
    <name type="scientific">Actinomadura vinacea</name>
    <dbReference type="NCBI Taxonomy" id="115336"/>
    <lineage>
        <taxon>Bacteria</taxon>
        <taxon>Bacillati</taxon>
        <taxon>Actinomycetota</taxon>
        <taxon>Actinomycetes</taxon>
        <taxon>Streptosporangiales</taxon>
        <taxon>Thermomonosporaceae</taxon>
        <taxon>Actinomadura</taxon>
    </lineage>
</organism>
<reference evidence="3 4" key="1">
    <citation type="journal article" date="2019" name="Int. J. Syst. Evol. Microbiol.">
        <title>The Global Catalogue of Microorganisms (GCM) 10K type strain sequencing project: providing services to taxonomists for standard genome sequencing and annotation.</title>
        <authorList>
            <consortium name="The Broad Institute Genomics Platform"/>
            <consortium name="The Broad Institute Genome Sequencing Center for Infectious Disease"/>
            <person name="Wu L."/>
            <person name="Ma J."/>
        </authorList>
    </citation>
    <scope>NUCLEOTIDE SEQUENCE [LARGE SCALE GENOMIC DNA]</scope>
    <source>
        <strain evidence="3 4">JCM 3325</strain>
    </source>
</reference>
<dbReference type="Pfam" id="PF13581">
    <property type="entry name" value="HATPase_c_2"/>
    <property type="match status" value="1"/>
</dbReference>
<keyword evidence="4" id="KW-1185">Reference proteome</keyword>
<dbReference type="SUPFAM" id="SSF55874">
    <property type="entry name" value="ATPase domain of HSP90 chaperone/DNA topoisomerase II/histidine kinase"/>
    <property type="match status" value="1"/>
</dbReference>
<evidence type="ECO:0000313" key="4">
    <source>
        <dbReference type="Proteomes" id="UP001501231"/>
    </source>
</evidence>
<dbReference type="CDD" id="cd16936">
    <property type="entry name" value="HATPase_RsbW-like"/>
    <property type="match status" value="1"/>
</dbReference>
<accession>A0ABN3KEH2</accession>
<keyword evidence="1" id="KW-0723">Serine/threonine-protein kinase</keyword>
<dbReference type="InterPro" id="IPR050267">
    <property type="entry name" value="Anti-sigma-factor_SerPK"/>
</dbReference>
<evidence type="ECO:0000259" key="2">
    <source>
        <dbReference type="Pfam" id="PF13581"/>
    </source>
</evidence>
<feature type="domain" description="Histidine kinase/HSP90-like ATPase" evidence="2">
    <location>
        <begin position="32"/>
        <end position="132"/>
    </location>
</feature>
<sequence length="151" mass="16108">MDEEMARVDLEDDLGVAGRVSGWMVIGSITLAAVPESVAEAREFASGVLGDGERADTAELLISEACTNSVVHSESRFGGKFTLTLFAAGGVLRCEVVDEGGPTVPTRRDGAELRDSGYGVMLIETLADRAGYFTECGRLHTWFEFGQGVSR</sequence>
<dbReference type="Proteomes" id="UP001501231">
    <property type="component" value="Unassembled WGS sequence"/>
</dbReference>
<keyword evidence="1" id="KW-0418">Kinase</keyword>
<dbReference type="InterPro" id="IPR036890">
    <property type="entry name" value="HATPase_C_sf"/>
</dbReference>
<dbReference type="PANTHER" id="PTHR35526">
    <property type="entry name" value="ANTI-SIGMA-F FACTOR RSBW-RELATED"/>
    <property type="match status" value="1"/>
</dbReference>
<dbReference type="EMBL" id="BAAARW010000046">
    <property type="protein sequence ID" value="GAA2457619.1"/>
    <property type="molecule type" value="Genomic_DNA"/>
</dbReference>
<proteinExistence type="predicted"/>
<gene>
    <name evidence="3" type="ORF">GCM10010191_91750</name>
</gene>
<evidence type="ECO:0000313" key="3">
    <source>
        <dbReference type="EMBL" id="GAA2457619.1"/>
    </source>
</evidence>
<name>A0ABN3KEH2_9ACTN</name>